<dbReference type="RefSeq" id="YP_010095024.1">
    <property type="nucleotide sequence ID" value="NC_055743.1"/>
</dbReference>
<reference evidence="1" key="1">
    <citation type="submission" date="2018-03" db="EMBL/GenBank/DDBJ databases">
        <title>Phage therapy in agriculture - a green tech approach to combat plant pathogenic bacteria.</title>
        <authorList>
            <person name="Carstens A.B."/>
            <person name="Djurhuus A.M."/>
            <person name="Hansen L.H."/>
        </authorList>
    </citation>
    <scope>NUCLEOTIDE SEQUENCE [LARGE SCALE GENOMIC DNA]</scope>
</reference>
<evidence type="ECO:0000313" key="1">
    <source>
        <dbReference type="EMBL" id="AWD90516.1"/>
    </source>
</evidence>
<proteinExistence type="predicted"/>
<dbReference type="EMBL" id="MH059636">
    <property type="protein sequence ID" value="AWD90516.1"/>
    <property type="molecule type" value="Genomic_DNA"/>
</dbReference>
<sequence length="235" mass="27407">MFDVNHEIKEVEFTVEYKMFVYDVWNGKLSKETIMATDGYNAIAKLVQNQHPEVTNIQVTSVVSYDSPSYLQLGQEYETLGGLKVKMMKVHNAGKSYETMSDQFGIGRYSRRDIGRCTGTRNDHELNIKTHESWYSKDFNDRDYEKAQGVNFGEKSDSLTDFNDKYDDGSYVTMKYRGYMIGAEDGVWFYCKPEDILYKNTTRNNSTARMWIDLLLDGDKAIFDEEEIQKYELKE</sequence>
<accession>A0A2S1GMB0</accession>
<protein>
    <submittedName>
        <fullName evidence="1">Uncharacterized protein</fullName>
    </submittedName>
</protein>
<evidence type="ECO:0000313" key="2">
    <source>
        <dbReference type="Proteomes" id="UP000246316"/>
    </source>
</evidence>
<keyword evidence="2" id="KW-1185">Reference proteome</keyword>
<organism evidence="1 2">
    <name type="scientific">Erwinia phage Cronus</name>
    <dbReference type="NCBI Taxonomy" id="2163633"/>
    <lineage>
        <taxon>Viruses</taxon>
        <taxon>Duplodnaviria</taxon>
        <taxon>Heunggongvirae</taxon>
        <taxon>Uroviricota</taxon>
        <taxon>Caudoviricetes</taxon>
        <taxon>Pantevenvirales</taxon>
        <taxon>Straboviridae</taxon>
        <taxon>Tevenvirinae</taxon>
        <taxon>Risoevirus</taxon>
        <taxon>Risoevirus cronus</taxon>
        <taxon>Roskildevirus cronus</taxon>
    </lineage>
</organism>
<name>A0A2S1GMB0_9CAUD</name>
<dbReference type="KEGG" id="vg:65112658"/>
<dbReference type="GeneID" id="65112658"/>
<dbReference type="Proteomes" id="UP000246316">
    <property type="component" value="Segment"/>
</dbReference>